<dbReference type="RefSeq" id="WP_039457733.1">
    <property type="nucleotide sequence ID" value="NZ_JSWE01000146.1"/>
</dbReference>
<organism evidence="1 2">
    <name type="scientific">Candidatus Jidaibacter acanthamoebae</name>
    <dbReference type="NCBI Taxonomy" id="86105"/>
    <lineage>
        <taxon>Bacteria</taxon>
        <taxon>Pseudomonadati</taxon>
        <taxon>Pseudomonadota</taxon>
        <taxon>Alphaproteobacteria</taxon>
        <taxon>Rickettsiales</taxon>
        <taxon>Candidatus Midichloriaceae</taxon>
        <taxon>Candidatus Jidaibacter</taxon>
    </lineage>
</organism>
<protein>
    <submittedName>
        <fullName evidence="1">Uncharacterized protein</fullName>
    </submittedName>
</protein>
<dbReference type="AlphaFoldDB" id="A0A0C1MXU2"/>
<dbReference type="EMBL" id="JSWE01000146">
    <property type="protein sequence ID" value="KIE04751.1"/>
    <property type="molecule type" value="Genomic_DNA"/>
</dbReference>
<gene>
    <name evidence="1" type="ORF">NF27_FX00120</name>
</gene>
<evidence type="ECO:0000313" key="2">
    <source>
        <dbReference type="Proteomes" id="UP000031258"/>
    </source>
</evidence>
<dbReference type="Proteomes" id="UP000031258">
    <property type="component" value="Unassembled WGS sequence"/>
</dbReference>
<evidence type="ECO:0000313" key="1">
    <source>
        <dbReference type="EMBL" id="KIE04751.1"/>
    </source>
</evidence>
<comment type="caution">
    <text evidence="1">The sequence shown here is derived from an EMBL/GenBank/DDBJ whole genome shotgun (WGS) entry which is preliminary data.</text>
</comment>
<accession>A0A0C1MXU2</accession>
<dbReference type="STRING" id="86105.NF27_FX00120"/>
<sequence>MENYLDSNIATGQSHPLITGSEFFYDLIQWSIIARLTYNNKQSLTYSFVLTSLKCAVNSFVQPLCSEDNKFSTAYLENFSTEIFNFSKVFIIYSAGASISHSLNDNGYISKTTVEISKAASAFLLNTIIHHYPYYQDSFFENFIIGTLNKSIAELSEPESIQIHYPSFYNEFNA</sequence>
<name>A0A0C1MXU2_9RICK</name>
<dbReference type="OrthoDB" id="9822908at2"/>
<keyword evidence="2" id="KW-1185">Reference proteome</keyword>
<reference evidence="1 2" key="1">
    <citation type="submission" date="2014-11" db="EMBL/GenBank/DDBJ databases">
        <title>A Rickettsiales Symbiont of Amoebae With Ancient Features.</title>
        <authorList>
            <person name="Schulz F."/>
            <person name="Martijn J."/>
            <person name="Wascher F."/>
            <person name="Kostanjsek R."/>
            <person name="Ettema T.J."/>
            <person name="Horn M."/>
        </authorList>
    </citation>
    <scope>NUCLEOTIDE SEQUENCE [LARGE SCALE GENOMIC DNA]</scope>
    <source>
        <strain evidence="1 2">UWC36</strain>
    </source>
</reference>
<proteinExistence type="predicted"/>